<evidence type="ECO:0000256" key="5">
    <source>
        <dbReference type="ARBA" id="ARBA00034115"/>
    </source>
</evidence>
<evidence type="ECO:0000313" key="10">
    <source>
        <dbReference type="EMBL" id="PVH30460.1"/>
    </source>
</evidence>
<accession>A0A2T8HYE3</accession>
<organism evidence="10 11">
    <name type="scientific">Pararhodobacter oceanensis</name>
    <dbReference type="NCBI Taxonomy" id="2172121"/>
    <lineage>
        <taxon>Bacteria</taxon>
        <taxon>Pseudomonadati</taxon>
        <taxon>Pseudomonadota</taxon>
        <taxon>Alphaproteobacteria</taxon>
        <taxon>Rhodobacterales</taxon>
        <taxon>Paracoccaceae</taxon>
        <taxon>Pararhodobacter</taxon>
    </lineage>
</organism>
<sequence>MGFADTIWSDPVDYLRAVGPNDPVMFLSPAALQAQAQRFTRGFPGLVTYAVKSNPEEAVITNLAAAGLRGFDVASPDEIAMISRLVPDAALHYNNPVRARHEIIFAVGRDVASYSVDSLSELDKLFALVPTTRSNGEPVEVTARFKLPVAGAAYDFGAKFGATEAVATEILARVAERGYVPSLTFHPGTQCTDPMAWDAYIHAAGRIAQAAGVSIERLNVGGGFPSHRVQAQTPELEAIFALIARVTDEVFGDAAPALVCEPGRAMVADSFALLARIKALRDDAHVFLNDGVYGAFSELPLMGAMDRITAWSPEGAQRRGEIRGRTVFGPTCDSVDRLPGDTPLPGDIEEGDFLLIQGMGAYSVPTNTRFNGFGALAVQLVIELGD</sequence>
<dbReference type="InterPro" id="IPR000183">
    <property type="entry name" value="Orn/DAP/Arg_de-COase"/>
</dbReference>
<dbReference type="InterPro" id="IPR009006">
    <property type="entry name" value="Ala_racemase/Decarboxylase_C"/>
</dbReference>
<evidence type="ECO:0000256" key="4">
    <source>
        <dbReference type="ARBA" id="ARBA00023239"/>
    </source>
</evidence>
<feature type="modified residue" description="N6-(pyridoxal phosphate)lysine" evidence="8">
    <location>
        <position position="52"/>
    </location>
</feature>
<protein>
    <recommendedName>
        <fullName evidence="6">ornithine decarboxylase</fullName>
        <ecNumber evidence="6">4.1.1.17</ecNumber>
    </recommendedName>
</protein>
<dbReference type="PRINTS" id="PR01179">
    <property type="entry name" value="ODADCRBXLASE"/>
</dbReference>
<dbReference type="PRINTS" id="PR01182">
    <property type="entry name" value="ORNDCRBXLASE"/>
</dbReference>
<dbReference type="GO" id="GO:0033387">
    <property type="term" value="P:putrescine biosynthetic process from arginine, via ornithine"/>
    <property type="evidence" value="ECO:0007669"/>
    <property type="project" value="TreeGrafter"/>
</dbReference>
<dbReference type="Proteomes" id="UP000245911">
    <property type="component" value="Unassembled WGS sequence"/>
</dbReference>
<keyword evidence="3 8" id="KW-0663">Pyridoxal phosphate</keyword>
<proteinExistence type="inferred from homology"/>
<dbReference type="PROSITE" id="PS00878">
    <property type="entry name" value="ODR_DC_2_1"/>
    <property type="match status" value="1"/>
</dbReference>
<dbReference type="RefSeq" id="WP_116556877.1">
    <property type="nucleotide sequence ID" value="NZ_QDKM01000001.1"/>
</dbReference>
<dbReference type="PANTHER" id="PTHR11482">
    <property type="entry name" value="ARGININE/DIAMINOPIMELATE/ORNITHINE DECARBOXYLASE"/>
    <property type="match status" value="1"/>
</dbReference>
<comment type="similarity">
    <text evidence="2">Belongs to the Orn/Lys/Arg decarboxylase class-II family.</text>
</comment>
<comment type="catalytic activity">
    <reaction evidence="7">
        <text>L-ornithine + H(+) = putrescine + CO2</text>
        <dbReference type="Rhea" id="RHEA:22964"/>
        <dbReference type="ChEBI" id="CHEBI:15378"/>
        <dbReference type="ChEBI" id="CHEBI:16526"/>
        <dbReference type="ChEBI" id="CHEBI:46911"/>
        <dbReference type="ChEBI" id="CHEBI:326268"/>
        <dbReference type="EC" id="4.1.1.17"/>
    </reaction>
</comment>
<dbReference type="InterPro" id="IPR029066">
    <property type="entry name" value="PLP-binding_barrel"/>
</dbReference>
<dbReference type="InterPro" id="IPR022653">
    <property type="entry name" value="De-COase2_pyr-phos_BS"/>
</dbReference>
<comment type="pathway">
    <text evidence="5">Amine and polyamine biosynthesis; putrescine biosynthesis via L-ornithine pathway; putrescine from L-ornithine: step 1/1.</text>
</comment>
<dbReference type="Gene3D" id="3.20.20.10">
    <property type="entry name" value="Alanine racemase"/>
    <property type="match status" value="1"/>
</dbReference>
<evidence type="ECO:0000313" key="11">
    <source>
        <dbReference type="Proteomes" id="UP000245911"/>
    </source>
</evidence>
<dbReference type="PANTHER" id="PTHR11482:SF6">
    <property type="entry name" value="ORNITHINE DECARBOXYLASE 1-RELATED"/>
    <property type="match status" value="1"/>
</dbReference>
<dbReference type="OrthoDB" id="9802147at2"/>
<evidence type="ECO:0000256" key="1">
    <source>
        <dbReference type="ARBA" id="ARBA00001933"/>
    </source>
</evidence>
<feature type="domain" description="Orn/DAP/Arg decarboxylase 2 N-terminal" evidence="9">
    <location>
        <begin position="32"/>
        <end position="268"/>
    </location>
</feature>
<dbReference type="CDD" id="cd00622">
    <property type="entry name" value="PLPDE_III_ODC"/>
    <property type="match status" value="1"/>
</dbReference>
<dbReference type="Pfam" id="PF02784">
    <property type="entry name" value="Orn_Arg_deC_N"/>
    <property type="match status" value="1"/>
</dbReference>
<dbReference type="AlphaFoldDB" id="A0A2T8HYE3"/>
<dbReference type="EMBL" id="QDKM01000001">
    <property type="protein sequence ID" value="PVH30460.1"/>
    <property type="molecule type" value="Genomic_DNA"/>
</dbReference>
<gene>
    <name evidence="10" type="ORF">DDE20_02665</name>
</gene>
<keyword evidence="11" id="KW-1185">Reference proteome</keyword>
<dbReference type="Gene3D" id="2.40.37.10">
    <property type="entry name" value="Lyase, Ornithine Decarboxylase, Chain A, domain 1"/>
    <property type="match status" value="1"/>
</dbReference>
<reference evidence="10 11" key="1">
    <citation type="submission" date="2018-04" db="EMBL/GenBank/DDBJ databases">
        <title>Pararhodobacter oceanense sp. nov., isolated from marine intertidal sediment.</title>
        <authorList>
            <person name="Wang X.-L."/>
            <person name="Du Z.-J."/>
        </authorList>
    </citation>
    <scope>NUCLEOTIDE SEQUENCE [LARGE SCALE GENOMIC DNA]</scope>
    <source>
        <strain evidence="10 11">AM505</strain>
    </source>
</reference>
<evidence type="ECO:0000256" key="3">
    <source>
        <dbReference type="ARBA" id="ARBA00022898"/>
    </source>
</evidence>
<dbReference type="InterPro" id="IPR022644">
    <property type="entry name" value="De-COase2_N"/>
</dbReference>
<dbReference type="InterPro" id="IPR002433">
    <property type="entry name" value="Orn_de-COase"/>
</dbReference>
<evidence type="ECO:0000256" key="8">
    <source>
        <dbReference type="PIRSR" id="PIRSR600183-50"/>
    </source>
</evidence>
<comment type="cofactor">
    <cofactor evidence="1 8">
        <name>pyridoxal 5'-phosphate</name>
        <dbReference type="ChEBI" id="CHEBI:597326"/>
    </cofactor>
</comment>
<evidence type="ECO:0000256" key="2">
    <source>
        <dbReference type="ARBA" id="ARBA00008872"/>
    </source>
</evidence>
<dbReference type="EC" id="4.1.1.17" evidence="6"/>
<evidence type="ECO:0000256" key="6">
    <source>
        <dbReference type="ARBA" id="ARBA00034138"/>
    </source>
</evidence>
<evidence type="ECO:0000259" key="9">
    <source>
        <dbReference type="Pfam" id="PF02784"/>
    </source>
</evidence>
<keyword evidence="4" id="KW-0456">Lyase</keyword>
<evidence type="ECO:0000256" key="7">
    <source>
        <dbReference type="ARBA" id="ARBA00049127"/>
    </source>
</evidence>
<name>A0A2T8HYE3_9RHOB</name>
<dbReference type="SUPFAM" id="SSF50621">
    <property type="entry name" value="Alanine racemase C-terminal domain-like"/>
    <property type="match status" value="1"/>
</dbReference>
<dbReference type="SUPFAM" id="SSF51419">
    <property type="entry name" value="PLP-binding barrel"/>
    <property type="match status" value="1"/>
</dbReference>
<comment type="caution">
    <text evidence="10">The sequence shown here is derived from an EMBL/GenBank/DDBJ whole genome shotgun (WGS) entry which is preliminary data.</text>
</comment>
<dbReference type="GO" id="GO:0005737">
    <property type="term" value="C:cytoplasm"/>
    <property type="evidence" value="ECO:0007669"/>
    <property type="project" value="TreeGrafter"/>
</dbReference>
<dbReference type="GO" id="GO:0004586">
    <property type="term" value="F:ornithine decarboxylase activity"/>
    <property type="evidence" value="ECO:0007669"/>
    <property type="project" value="UniProtKB-EC"/>
</dbReference>
<feature type="active site" description="Proton donor" evidence="8">
    <location>
        <position position="332"/>
    </location>
</feature>